<dbReference type="GO" id="GO:0033897">
    <property type="term" value="F:ribonuclease T2 activity"/>
    <property type="evidence" value="ECO:0007669"/>
    <property type="project" value="UniProtKB-EC"/>
</dbReference>
<evidence type="ECO:0000256" key="2">
    <source>
        <dbReference type="ARBA" id="ARBA00012571"/>
    </source>
</evidence>
<keyword evidence="5" id="KW-1015">Disulfide bond</keyword>
<keyword evidence="10" id="KW-0732">Signal</keyword>
<feature type="chain" id="PRO_5002522195" description="ribonuclease T2" evidence="10">
    <location>
        <begin position="25"/>
        <end position="272"/>
    </location>
</feature>
<dbReference type="GO" id="GO:0016787">
    <property type="term" value="F:hydrolase activity"/>
    <property type="evidence" value="ECO:0007669"/>
    <property type="project" value="UniProtKB-KW"/>
</dbReference>
<comment type="similarity">
    <text evidence="1 9">Belongs to the RNase T2 family.</text>
</comment>
<evidence type="ECO:0000256" key="1">
    <source>
        <dbReference type="ARBA" id="ARBA00007469"/>
    </source>
</evidence>
<keyword evidence="6" id="KW-0325">Glycoprotein</keyword>
<dbReference type="PROSITE" id="PS00530">
    <property type="entry name" value="RNASE_T2_1"/>
    <property type="match status" value="1"/>
</dbReference>
<dbReference type="EMBL" id="LN483166">
    <property type="protein sequence ID" value="CED84785.1"/>
    <property type="molecule type" value="Genomic_DNA"/>
</dbReference>
<dbReference type="Gene3D" id="3.90.730.10">
    <property type="entry name" value="Ribonuclease T2-like"/>
    <property type="match status" value="1"/>
</dbReference>
<dbReference type="AlphaFoldDB" id="A0A0F7SVY3"/>
<dbReference type="InterPro" id="IPR018188">
    <property type="entry name" value="RNase_T2_His_AS_1"/>
</dbReference>
<evidence type="ECO:0000256" key="3">
    <source>
        <dbReference type="ARBA" id="ARBA00022722"/>
    </source>
</evidence>
<dbReference type="PANTHER" id="PTHR11240">
    <property type="entry name" value="RIBONUCLEASE T2"/>
    <property type="match status" value="1"/>
</dbReference>
<evidence type="ECO:0000256" key="5">
    <source>
        <dbReference type="ARBA" id="ARBA00023157"/>
    </source>
</evidence>
<dbReference type="PANTHER" id="PTHR11240:SF22">
    <property type="entry name" value="RIBONUCLEASE T2"/>
    <property type="match status" value="1"/>
</dbReference>
<keyword evidence="4" id="KW-0378">Hydrolase</keyword>
<dbReference type="SUPFAM" id="SSF55895">
    <property type="entry name" value="Ribonuclease Rh-like"/>
    <property type="match status" value="1"/>
</dbReference>
<evidence type="ECO:0000256" key="4">
    <source>
        <dbReference type="ARBA" id="ARBA00022801"/>
    </source>
</evidence>
<sequence>MKTSTLTAITLSPVIFSALHGISAGASPLESRATGLTVCSNNSGATYPVSCSVGTPSNTCCTESPGGHIVQTQFWDTAPATGPTTSWTVHGLWPDKCDGTFEQSCDPARQLNNITAVLTKAKQTDLLKYMGTYWKDYQGDDESFWEHEFNKHGTCLSTLQPKCFNNFYPQQDAITFFNKAVSLFKTLPSYTWLAAAGITPSPTKTYTLAQISAALEGKHGGGVTINCQGKKLNELWYHYVVQGSVADGSFQPAPSVGSGSTCPKTGIIYTPK</sequence>
<dbReference type="InterPro" id="IPR033697">
    <property type="entry name" value="Ribonuclease_T2_eukaryotic"/>
</dbReference>
<accession>A0A0F7SVY3</accession>
<feature type="signal peptide" evidence="10">
    <location>
        <begin position="1"/>
        <end position="24"/>
    </location>
</feature>
<dbReference type="EC" id="4.6.1.19" evidence="2"/>
<dbReference type="GO" id="GO:0005576">
    <property type="term" value="C:extracellular region"/>
    <property type="evidence" value="ECO:0007669"/>
    <property type="project" value="TreeGrafter"/>
</dbReference>
<evidence type="ECO:0000256" key="9">
    <source>
        <dbReference type="RuleBase" id="RU004328"/>
    </source>
</evidence>
<keyword evidence="3" id="KW-0540">Nuclease</keyword>
<feature type="active site" evidence="8">
    <location>
        <position position="152"/>
    </location>
</feature>
<evidence type="ECO:0000256" key="6">
    <source>
        <dbReference type="ARBA" id="ARBA00023180"/>
    </source>
</evidence>
<dbReference type="GO" id="GO:0006401">
    <property type="term" value="P:RNA catabolic process"/>
    <property type="evidence" value="ECO:0007669"/>
    <property type="project" value="TreeGrafter"/>
</dbReference>
<keyword evidence="7" id="KW-0456">Lyase</keyword>
<dbReference type="GO" id="GO:0003723">
    <property type="term" value="F:RNA binding"/>
    <property type="evidence" value="ECO:0007669"/>
    <property type="project" value="InterPro"/>
</dbReference>
<reference evidence="11" key="1">
    <citation type="submission" date="2014-08" db="EMBL/GenBank/DDBJ databases">
        <authorList>
            <person name="Sharma Rahul"/>
            <person name="Thines Marco"/>
        </authorList>
    </citation>
    <scope>NUCLEOTIDE SEQUENCE</scope>
</reference>
<dbReference type="InterPro" id="IPR001568">
    <property type="entry name" value="RNase_T2-like"/>
</dbReference>
<dbReference type="Pfam" id="PF00445">
    <property type="entry name" value="Ribonuclease_T2"/>
    <property type="match status" value="1"/>
</dbReference>
<dbReference type="InterPro" id="IPR036430">
    <property type="entry name" value="RNase_T2-like_sf"/>
</dbReference>
<protein>
    <recommendedName>
        <fullName evidence="2">ribonuclease T2</fullName>
        <ecNumber evidence="2">4.6.1.19</ecNumber>
    </recommendedName>
</protein>
<proteinExistence type="inferred from homology"/>
<dbReference type="InterPro" id="IPR033130">
    <property type="entry name" value="RNase_T2_His_AS_2"/>
</dbReference>
<dbReference type="FunFam" id="3.90.730.10:FF:000004">
    <property type="entry name" value="Ribonuclease T2-like"/>
    <property type="match status" value="1"/>
</dbReference>
<feature type="active site" evidence="8">
    <location>
        <position position="148"/>
    </location>
</feature>
<feature type="active site" evidence="8">
    <location>
        <position position="90"/>
    </location>
</feature>
<dbReference type="CDD" id="cd01061">
    <property type="entry name" value="RNase_T2_euk"/>
    <property type="match status" value="1"/>
</dbReference>
<evidence type="ECO:0000256" key="7">
    <source>
        <dbReference type="ARBA" id="ARBA00023239"/>
    </source>
</evidence>
<evidence type="ECO:0000256" key="8">
    <source>
        <dbReference type="PIRSR" id="PIRSR633697-1"/>
    </source>
</evidence>
<name>A0A0F7SVY3_PHARH</name>
<organism evidence="11">
    <name type="scientific">Phaffia rhodozyma</name>
    <name type="common">Yeast</name>
    <name type="synonym">Xanthophyllomyces dendrorhous</name>
    <dbReference type="NCBI Taxonomy" id="264483"/>
    <lineage>
        <taxon>Eukaryota</taxon>
        <taxon>Fungi</taxon>
        <taxon>Dikarya</taxon>
        <taxon>Basidiomycota</taxon>
        <taxon>Agaricomycotina</taxon>
        <taxon>Tremellomycetes</taxon>
        <taxon>Cystofilobasidiales</taxon>
        <taxon>Mrakiaceae</taxon>
        <taxon>Phaffia</taxon>
    </lineage>
</organism>
<dbReference type="PROSITE" id="PS00531">
    <property type="entry name" value="RNASE_T2_2"/>
    <property type="match status" value="1"/>
</dbReference>
<evidence type="ECO:0000256" key="10">
    <source>
        <dbReference type="SAM" id="SignalP"/>
    </source>
</evidence>
<evidence type="ECO:0000313" key="11">
    <source>
        <dbReference type="EMBL" id="CED84785.1"/>
    </source>
</evidence>